<evidence type="ECO:0000256" key="6">
    <source>
        <dbReference type="SAM" id="MobiDB-lite"/>
    </source>
</evidence>
<dbReference type="OrthoDB" id="413460at2759"/>
<dbReference type="Gene3D" id="3.40.50.300">
    <property type="entry name" value="P-loop containing nucleotide triphosphate hydrolases"/>
    <property type="match status" value="1"/>
</dbReference>
<feature type="compositionally biased region" description="Basic residues" evidence="6">
    <location>
        <begin position="906"/>
        <end position="917"/>
    </location>
</feature>
<dbReference type="CDD" id="cd18793">
    <property type="entry name" value="SF2_C_SNF"/>
    <property type="match status" value="1"/>
</dbReference>
<dbReference type="InterPro" id="IPR038718">
    <property type="entry name" value="SNF2-like_sf"/>
</dbReference>
<dbReference type="SMART" id="SM00487">
    <property type="entry name" value="DEXDc"/>
    <property type="match status" value="1"/>
</dbReference>
<evidence type="ECO:0000256" key="2">
    <source>
        <dbReference type="ARBA" id="ARBA00022741"/>
    </source>
</evidence>
<dbReference type="GO" id="GO:0045003">
    <property type="term" value="P:double-strand break repair via synthesis-dependent strand annealing"/>
    <property type="evidence" value="ECO:0007669"/>
    <property type="project" value="TreeGrafter"/>
</dbReference>
<dbReference type="FunCoup" id="A0A0D2WRP3">
    <property type="interactions" value="328"/>
</dbReference>
<evidence type="ECO:0000259" key="8">
    <source>
        <dbReference type="PROSITE" id="PS51194"/>
    </source>
</evidence>
<dbReference type="InterPro" id="IPR049730">
    <property type="entry name" value="SNF2/RAD54-like_C"/>
</dbReference>
<dbReference type="FunFam" id="3.40.50.10810:FF:000010">
    <property type="entry name" value="DNA repair and recombination protein RAD54-like"/>
    <property type="match status" value="1"/>
</dbReference>
<dbReference type="AlphaFoldDB" id="A0A0D2WRP3"/>
<proteinExistence type="predicted"/>
<dbReference type="PROSITE" id="PS51192">
    <property type="entry name" value="HELICASE_ATP_BIND_1"/>
    <property type="match status" value="1"/>
</dbReference>
<dbReference type="PANTHER" id="PTHR45629:SF7">
    <property type="entry name" value="DNA EXCISION REPAIR PROTEIN ERCC-6-RELATED"/>
    <property type="match status" value="1"/>
</dbReference>
<dbReference type="InterPro" id="IPR027417">
    <property type="entry name" value="P-loop_NTPase"/>
</dbReference>
<keyword evidence="1" id="KW-0597">Phosphoprotein</keyword>
<keyword evidence="3" id="KW-0378">Hydrolase</keyword>
<evidence type="ECO:0000256" key="3">
    <source>
        <dbReference type="ARBA" id="ARBA00022801"/>
    </source>
</evidence>
<feature type="region of interest" description="Disordered" evidence="6">
    <location>
        <begin position="96"/>
        <end position="199"/>
    </location>
</feature>
<feature type="compositionally biased region" description="Basic and acidic residues" evidence="6">
    <location>
        <begin position="931"/>
        <end position="944"/>
    </location>
</feature>
<dbReference type="GO" id="GO:0005634">
    <property type="term" value="C:nucleus"/>
    <property type="evidence" value="ECO:0007669"/>
    <property type="project" value="TreeGrafter"/>
</dbReference>
<feature type="region of interest" description="Disordered" evidence="6">
    <location>
        <begin position="44"/>
        <end position="65"/>
    </location>
</feature>
<feature type="domain" description="Helicase C-terminal" evidence="8">
    <location>
        <begin position="687"/>
        <end position="840"/>
    </location>
</feature>
<evidence type="ECO:0000313" key="9">
    <source>
        <dbReference type="EMBL" id="KJE93973.1"/>
    </source>
</evidence>
<name>A0A0D2WRP3_CAPO3</name>
<feature type="compositionally biased region" description="Low complexity" evidence="6">
    <location>
        <begin position="170"/>
        <end position="192"/>
    </location>
</feature>
<dbReference type="Pfam" id="PF00176">
    <property type="entry name" value="SNF2-rel_dom"/>
    <property type="match status" value="1"/>
</dbReference>
<dbReference type="Gene3D" id="3.40.50.10810">
    <property type="entry name" value="Tandem AAA-ATPase domain"/>
    <property type="match status" value="1"/>
</dbReference>
<dbReference type="GO" id="GO:0015616">
    <property type="term" value="F:DNA translocase activity"/>
    <property type="evidence" value="ECO:0007669"/>
    <property type="project" value="TreeGrafter"/>
</dbReference>
<dbReference type="InterPro" id="IPR001650">
    <property type="entry name" value="Helicase_C-like"/>
</dbReference>
<sequence length="1015" mass="111762">MLAPAIASQVAPVAKPPLATASQLPSTTNLGAMRISKPFVPVGLKGGSNASQTNAPGFIPRQLGSRPRQPILTVMAATMMGTTVDELHKAHAQALRQQQQVQAASSVSKEQRSSTKRRAPVSTDEQSISDSENEDSEAENDADERPSRAKRQLKRARLDSDHDSGRDSESNACSDSDADSSSQRSSCASSSQQDRDSGIVVTASKGAASAARVPFTPRSANHQFLASDCNAGGMLSTLATMTVSMEAASQALADHESRIGSILTKPFKVPLANGENYIPARGLGMRKPLVRCALHSPDDEGALVLFAPEKTSALPLDPKTKEVHVVVDPMLTKVLRLHQREGVKFLYDAVMGDIVEGYQGCIMADEMGLGKTLQCVSLIWTLLRQGRNGMPTIEKAVIICPASLVKNWHNELQKWLQGKVQSLPVDGGDKEKIESNLNNFINCTGRLLNQPILIISYETFRIHVDILASKPVGLVICDEGHRLKNAQSQTFQALNQLKTDRRVLLSGTPIQNDLTEYFSLLLFTNPGLLGTQAEFRRRFENPILRGREASATDKEKEIGTEKLQELAKIVNKFIIRRTNSLLSKYLPTKVDQVVCIKLSPLQTQLYEALIKSKAVKKLIASSASDGQTAASLGSITLLKKLCNHPDLIYEACQENFRELLPLFPPEYGVKNKRGRTFNPAHSGKFQVLDTMLAYVKSTTNDRVVLISNYTQTIDLFEDLARLRGYRFVRLDGTLSVKARQKLVDEFNNPSSNVFLFLLSSKAGGCGINLIGGNRLVLFDPDWNPASDGQAMARVWRDGQKKKVYLYRFLGTGTIEEKIFQRQAHKMALSSCVVDEEENVERHFTSENLRDLFTLNNTTSSDTHDRFNCEPCKLGTSRRAMFIRAQMLAEQRAQAAAAAAASAGATKKSKQKRLKAKSRGLSDLREQEDEGENRYDGGENDSNHGDEDDEDDDDEDDDASDSNAANAGPESQVPDEMRHDISRWNHFSNADQLDDTILKNSSNGYISFTFHCQFGV</sequence>
<dbReference type="GO" id="GO:0004386">
    <property type="term" value="F:helicase activity"/>
    <property type="evidence" value="ECO:0007669"/>
    <property type="project" value="UniProtKB-KW"/>
</dbReference>
<feature type="compositionally biased region" description="Basic and acidic residues" evidence="6">
    <location>
        <begin position="156"/>
        <end position="169"/>
    </location>
</feature>
<feature type="domain" description="Helicase ATP-binding" evidence="7">
    <location>
        <begin position="352"/>
        <end position="527"/>
    </location>
</feature>
<dbReference type="InterPro" id="IPR050496">
    <property type="entry name" value="SNF2_RAD54_helicase_repair"/>
</dbReference>
<dbReference type="InterPro" id="IPR014001">
    <property type="entry name" value="Helicase_ATP-bd"/>
</dbReference>
<organism evidence="9 10">
    <name type="scientific">Capsaspora owczarzaki (strain ATCC 30864)</name>
    <dbReference type="NCBI Taxonomy" id="595528"/>
    <lineage>
        <taxon>Eukaryota</taxon>
        <taxon>Filasterea</taxon>
        <taxon>Capsaspora</taxon>
    </lineage>
</organism>
<dbReference type="EMBL" id="KE346366">
    <property type="protein sequence ID" value="KJE93973.1"/>
    <property type="molecule type" value="Genomic_DNA"/>
</dbReference>
<keyword evidence="5" id="KW-0067">ATP-binding</keyword>
<reference evidence="10" key="1">
    <citation type="submission" date="2011-02" db="EMBL/GenBank/DDBJ databases">
        <title>The Genome Sequence of Capsaspora owczarzaki ATCC 30864.</title>
        <authorList>
            <person name="Russ C."/>
            <person name="Cuomo C."/>
            <person name="Burger G."/>
            <person name="Gray M.W."/>
            <person name="Holland P.W.H."/>
            <person name="King N."/>
            <person name="Lang F.B.F."/>
            <person name="Roger A.J."/>
            <person name="Ruiz-Trillo I."/>
            <person name="Young S.K."/>
            <person name="Zeng Q."/>
            <person name="Gargeya S."/>
            <person name="Alvarado L."/>
            <person name="Berlin A."/>
            <person name="Chapman S.B."/>
            <person name="Chen Z."/>
            <person name="Freedman E."/>
            <person name="Gellesch M."/>
            <person name="Goldberg J."/>
            <person name="Griggs A."/>
            <person name="Gujja S."/>
            <person name="Heilman E."/>
            <person name="Heiman D."/>
            <person name="Howarth C."/>
            <person name="Mehta T."/>
            <person name="Neiman D."/>
            <person name="Pearson M."/>
            <person name="Roberts A."/>
            <person name="Saif S."/>
            <person name="Shea T."/>
            <person name="Shenoy N."/>
            <person name="Sisk P."/>
            <person name="Stolte C."/>
            <person name="Sykes S."/>
            <person name="White J."/>
            <person name="Yandava C."/>
            <person name="Haas B."/>
            <person name="Nusbaum C."/>
            <person name="Birren B."/>
        </authorList>
    </citation>
    <scope>NUCLEOTIDE SEQUENCE</scope>
    <source>
        <strain evidence="10">ATCC 30864</strain>
    </source>
</reference>
<feature type="region of interest" description="Disordered" evidence="6">
    <location>
        <begin position="900"/>
        <end position="978"/>
    </location>
</feature>
<evidence type="ECO:0000313" key="10">
    <source>
        <dbReference type="Proteomes" id="UP000008743"/>
    </source>
</evidence>
<dbReference type="SMART" id="SM00490">
    <property type="entry name" value="HELICc"/>
    <property type="match status" value="1"/>
</dbReference>
<keyword evidence="10" id="KW-1185">Reference proteome</keyword>
<dbReference type="GO" id="GO:0007131">
    <property type="term" value="P:reciprocal meiotic recombination"/>
    <property type="evidence" value="ECO:0007669"/>
    <property type="project" value="TreeGrafter"/>
</dbReference>
<dbReference type="PANTHER" id="PTHR45629">
    <property type="entry name" value="SNF2/RAD54 FAMILY MEMBER"/>
    <property type="match status" value="1"/>
</dbReference>
<accession>A0A0D2WRP3</accession>
<feature type="compositionally biased region" description="Acidic residues" evidence="6">
    <location>
        <begin position="945"/>
        <end position="959"/>
    </location>
</feature>
<dbReference type="Proteomes" id="UP000008743">
    <property type="component" value="Unassembled WGS sequence"/>
</dbReference>
<evidence type="ECO:0000256" key="5">
    <source>
        <dbReference type="ARBA" id="ARBA00022840"/>
    </source>
</evidence>
<evidence type="ECO:0000256" key="4">
    <source>
        <dbReference type="ARBA" id="ARBA00022806"/>
    </source>
</evidence>
<feature type="compositionally biased region" description="Acidic residues" evidence="6">
    <location>
        <begin position="131"/>
        <end position="142"/>
    </location>
</feature>
<evidence type="ECO:0000256" key="1">
    <source>
        <dbReference type="ARBA" id="ARBA00022553"/>
    </source>
</evidence>
<dbReference type="InterPro" id="IPR000330">
    <property type="entry name" value="SNF2_N"/>
</dbReference>
<evidence type="ECO:0000259" key="7">
    <source>
        <dbReference type="PROSITE" id="PS51192"/>
    </source>
</evidence>
<dbReference type="eggNOG" id="KOG0390">
    <property type="taxonomic scope" value="Eukaryota"/>
</dbReference>
<keyword evidence="4" id="KW-0347">Helicase</keyword>
<dbReference type="PROSITE" id="PS51194">
    <property type="entry name" value="HELICASE_CTER"/>
    <property type="match status" value="1"/>
</dbReference>
<dbReference type="SUPFAM" id="SSF52540">
    <property type="entry name" value="P-loop containing nucleoside triphosphate hydrolases"/>
    <property type="match status" value="2"/>
</dbReference>
<dbReference type="FunFam" id="3.40.50.300:FF:000332">
    <property type="entry name" value="DNA repair and recombination protein RAD54-like"/>
    <property type="match status" value="1"/>
</dbReference>
<dbReference type="GO" id="GO:0005524">
    <property type="term" value="F:ATP binding"/>
    <property type="evidence" value="ECO:0007669"/>
    <property type="project" value="UniProtKB-KW"/>
</dbReference>
<dbReference type="Pfam" id="PF00271">
    <property type="entry name" value="Helicase_C"/>
    <property type="match status" value="1"/>
</dbReference>
<dbReference type="InParanoid" id="A0A0D2WRP3"/>
<dbReference type="PhylomeDB" id="A0A0D2WRP3"/>
<dbReference type="Gene3D" id="1.20.120.850">
    <property type="entry name" value="SWI2/SNF2 ATPases, N-terminal domain"/>
    <property type="match status" value="1"/>
</dbReference>
<dbReference type="STRING" id="595528.A0A0D2WRP3"/>
<protein>
    <submittedName>
        <fullName evidence="9">DNA repair protein RAD54</fullName>
    </submittedName>
</protein>
<gene>
    <name evidence="9" type="ORF">CAOG_004682</name>
</gene>
<keyword evidence="2" id="KW-0547">Nucleotide-binding</keyword>
<dbReference type="GO" id="GO:0016787">
    <property type="term" value="F:hydrolase activity"/>
    <property type="evidence" value="ECO:0007669"/>
    <property type="project" value="UniProtKB-KW"/>
</dbReference>